<comment type="subcellular location">
    <subcellularLocation>
        <location evidence="1 10">Cytoplasm</location>
    </subcellularLocation>
</comment>
<organism evidence="14 15">
    <name type="scientific">Rossellomorea vietnamensis</name>
    <dbReference type="NCBI Taxonomy" id="218284"/>
    <lineage>
        <taxon>Bacteria</taxon>
        <taxon>Bacillati</taxon>
        <taxon>Bacillota</taxon>
        <taxon>Bacilli</taxon>
        <taxon>Bacillales</taxon>
        <taxon>Bacillaceae</taxon>
        <taxon>Rossellomorea</taxon>
    </lineage>
</organism>
<comment type="function">
    <text evidence="10">Site-specific tyrosine recombinase, which acts by catalyzing the cutting and rejoining of the recombining DNA molecules. The XerC-XerD complex is essential to convert dimers of the bacterial chromosome into monomers to permit their segregation at cell division. It also contributes to the segregational stability of plasmids.</text>
</comment>
<evidence type="ECO:0000256" key="3">
    <source>
        <dbReference type="ARBA" id="ARBA00022490"/>
    </source>
</evidence>
<dbReference type="Proteomes" id="UP000323317">
    <property type="component" value="Unassembled WGS sequence"/>
</dbReference>
<dbReference type="PROSITE" id="PS51898">
    <property type="entry name" value="TYR_RECOMBINASE"/>
    <property type="match status" value="1"/>
</dbReference>
<dbReference type="CDD" id="cd00798">
    <property type="entry name" value="INT_XerDC_C"/>
    <property type="match status" value="1"/>
</dbReference>
<evidence type="ECO:0000259" key="12">
    <source>
        <dbReference type="PROSITE" id="PS51898"/>
    </source>
</evidence>
<feature type="domain" description="Tyr recombinase" evidence="12">
    <location>
        <begin position="110"/>
        <end position="293"/>
    </location>
</feature>
<dbReference type="NCBIfam" id="NF040815">
    <property type="entry name" value="recomb_XerA_Arch"/>
    <property type="match status" value="1"/>
</dbReference>
<evidence type="ECO:0000313" key="14">
    <source>
        <dbReference type="EMBL" id="TYR77536.1"/>
    </source>
</evidence>
<comment type="similarity">
    <text evidence="2 10">Belongs to the 'phage' integrase family. XerC subfamily.</text>
</comment>
<dbReference type="PROSITE" id="PS51900">
    <property type="entry name" value="CB"/>
    <property type="match status" value="1"/>
</dbReference>
<keyword evidence="4 10" id="KW-0132">Cell division</keyword>
<feature type="active site" evidence="10">
    <location>
        <position position="150"/>
    </location>
</feature>
<evidence type="ECO:0000259" key="13">
    <source>
        <dbReference type="PROSITE" id="PS51900"/>
    </source>
</evidence>
<dbReference type="GO" id="GO:0009037">
    <property type="term" value="F:tyrosine-based site-specific recombinase activity"/>
    <property type="evidence" value="ECO:0007669"/>
    <property type="project" value="UniProtKB-UniRule"/>
</dbReference>
<evidence type="ECO:0000256" key="6">
    <source>
        <dbReference type="ARBA" id="ARBA00022908"/>
    </source>
</evidence>
<dbReference type="PANTHER" id="PTHR30349">
    <property type="entry name" value="PHAGE INTEGRASE-RELATED"/>
    <property type="match status" value="1"/>
</dbReference>
<dbReference type="GO" id="GO:0051301">
    <property type="term" value="P:cell division"/>
    <property type="evidence" value="ECO:0007669"/>
    <property type="project" value="UniProtKB-UniRule"/>
</dbReference>
<dbReference type="GO" id="GO:0007059">
    <property type="term" value="P:chromosome segregation"/>
    <property type="evidence" value="ECO:0007669"/>
    <property type="project" value="UniProtKB-UniRule"/>
</dbReference>
<accession>A0A5D4KL13</accession>
<protein>
    <recommendedName>
        <fullName evidence="10 11">Tyrosine recombinase XerC</fullName>
    </recommendedName>
</protein>
<feature type="active site" evidence="10">
    <location>
        <position position="174"/>
    </location>
</feature>
<dbReference type="Pfam" id="PF00589">
    <property type="entry name" value="Phage_integrase"/>
    <property type="match status" value="1"/>
</dbReference>
<dbReference type="InterPro" id="IPR010998">
    <property type="entry name" value="Integrase_recombinase_N"/>
</dbReference>
<feature type="active site" evidence="10">
    <location>
        <position position="245"/>
    </location>
</feature>
<dbReference type="InterPro" id="IPR004107">
    <property type="entry name" value="Integrase_SAM-like_N"/>
</dbReference>
<dbReference type="GO" id="GO:0006313">
    <property type="term" value="P:DNA transposition"/>
    <property type="evidence" value="ECO:0007669"/>
    <property type="project" value="UniProtKB-UniRule"/>
</dbReference>
<comment type="subunit">
    <text evidence="10">Forms a cyclic heterotetrameric complex composed of two molecules of XerC and two molecules of XerD.</text>
</comment>
<evidence type="ECO:0000256" key="2">
    <source>
        <dbReference type="ARBA" id="ARBA00006657"/>
    </source>
</evidence>
<evidence type="ECO:0000256" key="4">
    <source>
        <dbReference type="ARBA" id="ARBA00022618"/>
    </source>
</evidence>
<dbReference type="InterPro" id="IPR044068">
    <property type="entry name" value="CB"/>
</dbReference>
<evidence type="ECO:0000256" key="5">
    <source>
        <dbReference type="ARBA" id="ARBA00022829"/>
    </source>
</evidence>
<keyword evidence="6 10" id="KW-0229">DNA integration</keyword>
<dbReference type="Pfam" id="PF02899">
    <property type="entry name" value="Phage_int_SAM_1"/>
    <property type="match status" value="1"/>
</dbReference>
<dbReference type="Gene3D" id="1.10.443.10">
    <property type="entry name" value="Intergrase catalytic core"/>
    <property type="match status" value="1"/>
</dbReference>
<sequence>MLENANQYLNNFITYLQIEKNYSEYTVTFYKDDIREFFLFMNEQNLHSLQAIEYFDARLFLTGLHEREFARASISRKISSLRSFFRFLNREGEITENPFALVSSPKAEKRLPQFFYEEEMQTLLQACEGEEPLQLRNRAMFELFYATGIRVSECAGLRIKDIDFSLSTILVKGKGNKERYVPFGTYAHEELEKYINISRGQLMKDGEHEYVFVNYKGGPLTARGIRHVLNGIIKKASLTAKIHPHMLRHTFATHLLNNGADMRTVQELLGHENLSSTQIYTHVTKDHLRKTYLNHHPRA</sequence>
<evidence type="ECO:0000313" key="15">
    <source>
        <dbReference type="Proteomes" id="UP000323317"/>
    </source>
</evidence>
<dbReference type="NCBIfam" id="NF001399">
    <property type="entry name" value="PRK00283.1"/>
    <property type="match status" value="1"/>
</dbReference>
<evidence type="ECO:0000256" key="7">
    <source>
        <dbReference type="ARBA" id="ARBA00023125"/>
    </source>
</evidence>
<dbReference type="Gene3D" id="1.10.150.130">
    <property type="match status" value="1"/>
</dbReference>
<evidence type="ECO:0000256" key="11">
    <source>
        <dbReference type="NCBIfam" id="TIGR02224"/>
    </source>
</evidence>
<feature type="active site" description="O-(3'-phospho-DNA)-tyrosine intermediate" evidence="10">
    <location>
        <position position="280"/>
    </location>
</feature>
<gene>
    <name evidence="10 14" type="primary">xerC</name>
    <name evidence="14" type="ORF">FZC79_01595</name>
</gene>
<dbReference type="InterPro" id="IPR023009">
    <property type="entry name" value="Tyrosine_recombinase_XerC/XerD"/>
</dbReference>
<dbReference type="PANTHER" id="PTHR30349:SF77">
    <property type="entry name" value="TYROSINE RECOMBINASE XERC"/>
    <property type="match status" value="1"/>
</dbReference>
<reference evidence="14 15" key="1">
    <citation type="submission" date="2019-08" db="EMBL/GenBank/DDBJ databases">
        <title>Bacillus genomes from the desert of Cuatro Cienegas, Coahuila.</title>
        <authorList>
            <person name="Olmedo-Alvarez G."/>
        </authorList>
    </citation>
    <scope>NUCLEOTIDE SEQUENCE [LARGE SCALE GENOMIC DNA]</scope>
    <source>
        <strain evidence="14 15">CH40_1T</strain>
    </source>
</reference>
<keyword evidence="3 10" id="KW-0963">Cytoplasm</keyword>
<keyword evidence="7 10" id="KW-0238">DNA-binding</keyword>
<name>A0A5D4KL13_9BACI</name>
<dbReference type="InterPro" id="IPR050090">
    <property type="entry name" value="Tyrosine_recombinase_XerCD"/>
</dbReference>
<feature type="domain" description="Core-binding (CB)" evidence="13">
    <location>
        <begin position="3"/>
        <end position="89"/>
    </location>
</feature>
<dbReference type="EMBL" id="VTEH01000001">
    <property type="protein sequence ID" value="TYR77536.1"/>
    <property type="molecule type" value="Genomic_DNA"/>
</dbReference>
<dbReference type="HAMAP" id="MF_01808">
    <property type="entry name" value="Recomb_XerC_XerD"/>
    <property type="match status" value="1"/>
</dbReference>
<evidence type="ECO:0000256" key="8">
    <source>
        <dbReference type="ARBA" id="ARBA00023172"/>
    </source>
</evidence>
<proteinExistence type="inferred from homology"/>
<keyword evidence="9 10" id="KW-0131">Cell cycle</keyword>
<dbReference type="InterPro" id="IPR013762">
    <property type="entry name" value="Integrase-like_cat_sf"/>
</dbReference>
<feature type="active site" evidence="10">
    <location>
        <position position="271"/>
    </location>
</feature>
<evidence type="ECO:0000256" key="1">
    <source>
        <dbReference type="ARBA" id="ARBA00004496"/>
    </source>
</evidence>
<dbReference type="InterPro" id="IPR002104">
    <property type="entry name" value="Integrase_catalytic"/>
</dbReference>
<feature type="active site" evidence="10">
    <location>
        <position position="248"/>
    </location>
</feature>
<dbReference type="GO" id="GO:0005737">
    <property type="term" value="C:cytoplasm"/>
    <property type="evidence" value="ECO:0007669"/>
    <property type="project" value="UniProtKB-SubCell"/>
</dbReference>
<comment type="caution">
    <text evidence="14">The sequence shown here is derived from an EMBL/GenBank/DDBJ whole genome shotgun (WGS) entry which is preliminary data.</text>
</comment>
<dbReference type="NCBIfam" id="TIGR02224">
    <property type="entry name" value="recomb_XerC"/>
    <property type="match status" value="1"/>
</dbReference>
<dbReference type="RefSeq" id="WP_148945144.1">
    <property type="nucleotide sequence ID" value="NZ_JBNILU010000001.1"/>
</dbReference>
<keyword evidence="5 10" id="KW-0159">Chromosome partition</keyword>
<dbReference type="SUPFAM" id="SSF56349">
    <property type="entry name" value="DNA breaking-rejoining enzymes"/>
    <property type="match status" value="1"/>
</dbReference>
<dbReference type="GO" id="GO:0003677">
    <property type="term" value="F:DNA binding"/>
    <property type="evidence" value="ECO:0007669"/>
    <property type="project" value="UniProtKB-UniRule"/>
</dbReference>
<evidence type="ECO:0000256" key="9">
    <source>
        <dbReference type="ARBA" id="ARBA00023306"/>
    </source>
</evidence>
<dbReference type="AlphaFoldDB" id="A0A5D4KL13"/>
<keyword evidence="8 10" id="KW-0233">DNA recombination</keyword>
<dbReference type="InterPro" id="IPR011931">
    <property type="entry name" value="Recomb_XerC"/>
</dbReference>
<dbReference type="InterPro" id="IPR011010">
    <property type="entry name" value="DNA_brk_join_enz"/>
</dbReference>
<evidence type="ECO:0000256" key="10">
    <source>
        <dbReference type="HAMAP-Rule" id="MF_01808"/>
    </source>
</evidence>